<dbReference type="InterPro" id="IPR003343">
    <property type="entry name" value="Big_2"/>
</dbReference>
<evidence type="ECO:0000256" key="2">
    <source>
        <dbReference type="ARBA" id="ARBA00023157"/>
    </source>
</evidence>
<sequence>MNKLKKDKKITYKMISVCLSLVMMITSFLPMTVQAADKNEIINSLSDIPAILEDKDTQALGSGKIYYRKAGIDIADGTNTSNYQKALQTSFQDDQYKMNTSTSSLVNDWEYLGACLFERARANDTPTKYIKNLTVYGKKDLPEGMVDKYRFLGPEIFEGTDNSLKNAQKKVIDQINKFVTVKEAPQLSDSNEEGPVYYKTILLPVLYATGRIQIRAMTVYFHNFKVSPIYPMNEGSYHREISDEQEQSPMYTAGYNNDSGTTVSGTQSLTNAVNYTVTNAVNGSKSYTYEESVSVEYKKALGVFGEITGTIGFNTSQAIENGWSNEKSESKTTETSSEATITLPPYTAAYIRQQQKKQKAVTYYKCPVLINYDVTITGCDATTYVLGTFSGSNARASLKNRAVLHPTDTDKDGISWINIKNDQTADKAINRISRNVLMCTAGGSYTEDLLTTESKVDELIATRPLTKVVADRYDQAMKSGESFSLNQIQLNGMNEKDAVYYGFQSKYGTWKVTNVDGNPIENGDITLSGGKGEQKVTAQKEGTYYLTYFIDEDQYHTITNMNHYATNQTVTRPTVKFTVEKVPVNNNTSDTKKDDQTNNTGKNDQQIKNIMISAISDKIASGKKIKLTTNLPKDKVKWTTSNSKLATVDKNGVVKINKKAAGKKVTITAIATDGSGKKKTFVIRVMKGEVKKITIKGKKSVKAGKTVKLKAVVKASKGANKKLRWTSNNTRYATVTSSGKVKTKKAGKKKIIKITAMATDGSNKKATIKIKLK</sequence>
<keyword evidence="4" id="KW-0732">Signal</keyword>
<dbReference type="EMBL" id="CYXY01000019">
    <property type="protein sequence ID" value="CUN12141.1"/>
    <property type="molecule type" value="Genomic_DNA"/>
</dbReference>
<evidence type="ECO:0000256" key="3">
    <source>
        <dbReference type="SAM" id="MobiDB-lite"/>
    </source>
</evidence>
<dbReference type="Gene3D" id="2.60.40.1080">
    <property type="match status" value="2"/>
</dbReference>
<dbReference type="Pfam" id="PF02368">
    <property type="entry name" value="Big_2"/>
    <property type="match status" value="2"/>
</dbReference>
<evidence type="ECO:0000256" key="1">
    <source>
        <dbReference type="ARBA" id="ARBA00009831"/>
    </source>
</evidence>
<comment type="similarity">
    <text evidence="1">Belongs to the aerolysin family.</text>
</comment>
<protein>
    <submittedName>
        <fullName evidence="6">Bacterial Ig-like domain (Group 2)</fullName>
    </submittedName>
</protein>
<reference evidence="6 7" key="1">
    <citation type="submission" date="2015-09" db="EMBL/GenBank/DDBJ databases">
        <authorList>
            <consortium name="Pathogen Informatics"/>
        </authorList>
    </citation>
    <scope>NUCLEOTIDE SEQUENCE [LARGE SCALE GENOMIC DNA]</scope>
    <source>
        <strain evidence="6 7">2789STDY5834959</strain>
    </source>
</reference>
<dbReference type="RefSeq" id="WP_055073302.1">
    <property type="nucleotide sequence ID" value="NZ_CYXY01000019.1"/>
</dbReference>
<organism evidence="6 7">
    <name type="scientific">Anaerostipes hadrus</name>
    <dbReference type="NCBI Taxonomy" id="649756"/>
    <lineage>
        <taxon>Bacteria</taxon>
        <taxon>Bacillati</taxon>
        <taxon>Bacillota</taxon>
        <taxon>Clostridia</taxon>
        <taxon>Lachnospirales</taxon>
        <taxon>Lachnospiraceae</taxon>
        <taxon>Anaerostipes</taxon>
    </lineage>
</organism>
<evidence type="ECO:0000259" key="5">
    <source>
        <dbReference type="SMART" id="SM00635"/>
    </source>
</evidence>
<dbReference type="SUPFAM" id="SSF56973">
    <property type="entry name" value="Aerolisin/ETX pore-forming domain"/>
    <property type="match status" value="1"/>
</dbReference>
<keyword evidence="2" id="KW-1015">Disulfide bond</keyword>
<dbReference type="Gene3D" id="2.170.15.10">
    <property type="entry name" value="Proaerolysin, chain A, domain 3"/>
    <property type="match status" value="1"/>
</dbReference>
<dbReference type="Proteomes" id="UP000095553">
    <property type="component" value="Unassembled WGS sequence"/>
</dbReference>
<proteinExistence type="inferred from homology"/>
<feature type="domain" description="BIG2" evidence="5">
    <location>
        <begin position="606"/>
        <end position="681"/>
    </location>
</feature>
<feature type="chain" id="PRO_5008012934" evidence="4">
    <location>
        <begin position="36"/>
        <end position="773"/>
    </location>
</feature>
<dbReference type="SMART" id="SM00635">
    <property type="entry name" value="BID_2"/>
    <property type="match status" value="2"/>
</dbReference>
<evidence type="ECO:0000313" key="6">
    <source>
        <dbReference type="EMBL" id="CUN12141.1"/>
    </source>
</evidence>
<dbReference type="InterPro" id="IPR055267">
    <property type="entry name" value="Aerolysin-like_C"/>
</dbReference>
<name>A0A173UB12_ANAHA</name>
<dbReference type="AlphaFoldDB" id="A0A173UB12"/>
<accession>A0A173UB12</accession>
<dbReference type="InterPro" id="IPR008964">
    <property type="entry name" value="Invasin/intimin_cell_adhesion"/>
</dbReference>
<gene>
    <name evidence="6" type="ORF">ERS852571_02651</name>
</gene>
<feature type="domain" description="BIG2" evidence="5">
    <location>
        <begin position="689"/>
        <end position="768"/>
    </location>
</feature>
<evidence type="ECO:0000313" key="7">
    <source>
        <dbReference type="Proteomes" id="UP000095553"/>
    </source>
</evidence>
<feature type="signal peptide" evidence="4">
    <location>
        <begin position="1"/>
        <end position="35"/>
    </location>
</feature>
<dbReference type="SUPFAM" id="SSF49373">
    <property type="entry name" value="Invasin/intimin cell-adhesion fragments"/>
    <property type="match status" value="2"/>
</dbReference>
<evidence type="ECO:0000256" key="4">
    <source>
        <dbReference type="SAM" id="SignalP"/>
    </source>
</evidence>
<feature type="region of interest" description="Disordered" evidence="3">
    <location>
        <begin position="584"/>
        <end position="604"/>
    </location>
</feature>
<dbReference type="Pfam" id="PF01117">
    <property type="entry name" value="Aerolysin"/>
    <property type="match status" value="1"/>
</dbReference>